<dbReference type="EMBL" id="BOOW01000034">
    <property type="protein sequence ID" value="GII95227.1"/>
    <property type="molecule type" value="Genomic_DNA"/>
</dbReference>
<evidence type="ECO:0000313" key="3">
    <source>
        <dbReference type="Proteomes" id="UP000606172"/>
    </source>
</evidence>
<dbReference type="PROSITE" id="PS51664">
    <property type="entry name" value="YCAO"/>
    <property type="match status" value="1"/>
</dbReference>
<feature type="domain" description="YcaO" evidence="1">
    <location>
        <begin position="56"/>
        <end position="424"/>
    </location>
</feature>
<keyword evidence="3" id="KW-1185">Reference proteome</keyword>
<dbReference type="RefSeq" id="WP_380659669.1">
    <property type="nucleotide sequence ID" value="NZ_JBHLZQ010000035.1"/>
</dbReference>
<reference evidence="2" key="1">
    <citation type="submission" date="2021-01" db="EMBL/GenBank/DDBJ databases">
        <title>Whole genome shotgun sequence of Sinosporangium siamense NBRC 109515.</title>
        <authorList>
            <person name="Komaki H."/>
            <person name="Tamura T."/>
        </authorList>
    </citation>
    <scope>NUCLEOTIDE SEQUENCE</scope>
    <source>
        <strain evidence="2">NBRC 109515</strain>
    </source>
</reference>
<evidence type="ECO:0000313" key="2">
    <source>
        <dbReference type="EMBL" id="GII95227.1"/>
    </source>
</evidence>
<accession>A0A919RJZ7</accession>
<comment type="caution">
    <text evidence="2">The sequence shown here is derived from an EMBL/GenBank/DDBJ whole genome shotgun (WGS) entry which is preliminary data.</text>
</comment>
<dbReference type="Gene3D" id="3.30.1330.230">
    <property type="match status" value="1"/>
</dbReference>
<dbReference type="PANTHER" id="PTHR37809:SF1">
    <property type="entry name" value="RIBOSOMAL PROTEIN S12 METHYLTHIOTRANSFERASE ACCESSORY FACTOR YCAO"/>
    <property type="match status" value="1"/>
</dbReference>
<gene>
    <name evidence="2" type="ORF">Ssi02_54580</name>
</gene>
<dbReference type="Pfam" id="PF02624">
    <property type="entry name" value="YcaO"/>
    <property type="match status" value="1"/>
</dbReference>
<dbReference type="Proteomes" id="UP000606172">
    <property type="component" value="Unassembled WGS sequence"/>
</dbReference>
<organism evidence="2 3">
    <name type="scientific">Sinosporangium siamense</name>
    <dbReference type="NCBI Taxonomy" id="1367973"/>
    <lineage>
        <taxon>Bacteria</taxon>
        <taxon>Bacillati</taxon>
        <taxon>Actinomycetota</taxon>
        <taxon>Actinomycetes</taxon>
        <taxon>Streptosporangiales</taxon>
        <taxon>Streptosporangiaceae</taxon>
        <taxon>Sinosporangium</taxon>
    </lineage>
</organism>
<dbReference type="PANTHER" id="PTHR37809">
    <property type="entry name" value="RIBOSOMAL PROTEIN S12 METHYLTHIOTRANSFERASE ACCESSORY FACTOR YCAO"/>
    <property type="match status" value="1"/>
</dbReference>
<dbReference type="AlphaFoldDB" id="A0A919RJZ7"/>
<dbReference type="InterPro" id="IPR003776">
    <property type="entry name" value="YcaO-like_dom"/>
</dbReference>
<evidence type="ECO:0000259" key="1">
    <source>
        <dbReference type="PROSITE" id="PS51664"/>
    </source>
</evidence>
<sequence>MRPAISPLSVLACDERSGLVSRMARRRSHGVLHTTTALLADTAAFALPPGNPTVGGASFSDPARASARALGEAVERYAGHLVAGSRLRRDTWERLTEAGEDAVDPETLALYGAAQYERPGFPFCGLRRTDAADWVAGRDGDGGTVWVPASLVWLAPGEHATVNGRPTHLPIAAGIAAGPTLRAAAAAALAEVLERHALATAWHGVSGFPRLPGPPLPLPAGARLSWHAVPNLLRAPVVLCLARSDDGLLGVGCSLSPTAGASARKAAAEALQSLDALAEVVAGIPEWERPRGALMPHRADRRYADSYAADLSDATDLMCTLQLLADPRVAEPVAARILTPPPYGEASVSGAGQDLWDPYPALADRGLRPITVDLTTPDLASAGWAVARVVVPGLRSTGPAAFPFLGDGADPLPAVRDLLPVPHA</sequence>
<proteinExistence type="predicted"/>
<protein>
    <recommendedName>
        <fullName evidence="1">YcaO domain-containing protein</fullName>
    </recommendedName>
</protein>
<name>A0A919RJZ7_9ACTN</name>